<evidence type="ECO:0000256" key="8">
    <source>
        <dbReference type="SAM" id="MobiDB-lite"/>
    </source>
</evidence>
<keyword evidence="5 9" id="KW-0812">Transmembrane</keyword>
<comment type="caution">
    <text evidence="10">The sequence shown here is derived from an EMBL/GenBank/DDBJ whole genome shotgun (WGS) entry which is preliminary data.</text>
</comment>
<dbReference type="PANTHER" id="PTHR30047:SF7">
    <property type="entry name" value="HIGH-AFFINITY CHOLINE TRANSPORT PROTEIN"/>
    <property type="match status" value="1"/>
</dbReference>
<keyword evidence="11" id="KW-1185">Reference proteome</keyword>
<keyword evidence="6 9" id="KW-1133">Transmembrane helix</keyword>
<comment type="subcellular location">
    <subcellularLocation>
        <location evidence="1">Cell membrane</location>
        <topology evidence="1">Multi-pass membrane protein</topology>
    </subcellularLocation>
</comment>
<evidence type="ECO:0000256" key="7">
    <source>
        <dbReference type="ARBA" id="ARBA00023136"/>
    </source>
</evidence>
<dbReference type="OrthoDB" id="9775735at2"/>
<evidence type="ECO:0000256" key="9">
    <source>
        <dbReference type="SAM" id="Phobius"/>
    </source>
</evidence>
<protein>
    <recommendedName>
        <fullName evidence="12">BCCT family transporter</fullName>
    </recommendedName>
</protein>
<evidence type="ECO:0008006" key="12">
    <source>
        <dbReference type="Google" id="ProtNLM"/>
    </source>
</evidence>
<feature type="transmembrane region" description="Helical" evidence="9">
    <location>
        <begin position="102"/>
        <end position="122"/>
    </location>
</feature>
<feature type="transmembrane region" description="Helical" evidence="9">
    <location>
        <begin position="64"/>
        <end position="82"/>
    </location>
</feature>
<dbReference type="Proteomes" id="UP000310458">
    <property type="component" value="Unassembled WGS sequence"/>
</dbReference>
<name>A0A5R9BDA9_9MICC</name>
<reference evidence="10 11" key="1">
    <citation type="submission" date="2019-05" db="EMBL/GenBank/DDBJ databases">
        <title>Nesterenkonia sp. GY074 isolated from the Southern Atlantic Ocean.</title>
        <authorList>
            <person name="Zhang G."/>
        </authorList>
    </citation>
    <scope>NUCLEOTIDE SEQUENCE [LARGE SCALE GENOMIC DNA]</scope>
    <source>
        <strain evidence="10 11">GY074</strain>
    </source>
</reference>
<feature type="transmembrane region" description="Helical" evidence="9">
    <location>
        <begin position="142"/>
        <end position="161"/>
    </location>
</feature>
<organism evidence="10 11">
    <name type="scientific">Nesterenkonia salmonea</name>
    <dbReference type="NCBI Taxonomy" id="1804987"/>
    <lineage>
        <taxon>Bacteria</taxon>
        <taxon>Bacillati</taxon>
        <taxon>Actinomycetota</taxon>
        <taxon>Actinomycetes</taxon>
        <taxon>Micrococcales</taxon>
        <taxon>Micrococcaceae</taxon>
        <taxon>Nesterenkonia</taxon>
    </lineage>
</organism>
<keyword evidence="7 9" id="KW-0472">Membrane</keyword>
<dbReference type="Pfam" id="PF02028">
    <property type="entry name" value="BCCT"/>
    <property type="match status" value="1"/>
</dbReference>
<dbReference type="GO" id="GO:0005886">
    <property type="term" value="C:plasma membrane"/>
    <property type="evidence" value="ECO:0007669"/>
    <property type="project" value="UniProtKB-SubCell"/>
</dbReference>
<evidence type="ECO:0000313" key="10">
    <source>
        <dbReference type="EMBL" id="TLP98615.1"/>
    </source>
</evidence>
<dbReference type="PANTHER" id="PTHR30047">
    <property type="entry name" value="HIGH-AFFINITY CHOLINE TRANSPORT PROTEIN-RELATED"/>
    <property type="match status" value="1"/>
</dbReference>
<comment type="similarity">
    <text evidence="2">Belongs to the BCCT transporter (TC 2.A.15) family.</text>
</comment>
<feature type="transmembrane region" description="Helical" evidence="9">
    <location>
        <begin position="193"/>
        <end position="216"/>
    </location>
</feature>
<feature type="region of interest" description="Disordered" evidence="8">
    <location>
        <begin position="1"/>
        <end position="22"/>
    </location>
</feature>
<evidence type="ECO:0000256" key="3">
    <source>
        <dbReference type="ARBA" id="ARBA00022448"/>
    </source>
</evidence>
<keyword evidence="3" id="KW-0813">Transport</keyword>
<keyword evidence="4" id="KW-1003">Cell membrane</keyword>
<evidence type="ECO:0000256" key="6">
    <source>
        <dbReference type="ARBA" id="ARBA00022989"/>
    </source>
</evidence>
<evidence type="ECO:0000313" key="11">
    <source>
        <dbReference type="Proteomes" id="UP000310458"/>
    </source>
</evidence>
<dbReference type="AlphaFoldDB" id="A0A5R9BDA9"/>
<dbReference type="EMBL" id="VAVZ01000008">
    <property type="protein sequence ID" value="TLP98615.1"/>
    <property type="molecule type" value="Genomic_DNA"/>
</dbReference>
<evidence type="ECO:0000256" key="2">
    <source>
        <dbReference type="ARBA" id="ARBA00005658"/>
    </source>
</evidence>
<evidence type="ECO:0000256" key="4">
    <source>
        <dbReference type="ARBA" id="ARBA00022475"/>
    </source>
</evidence>
<evidence type="ECO:0000256" key="1">
    <source>
        <dbReference type="ARBA" id="ARBA00004651"/>
    </source>
</evidence>
<dbReference type="GO" id="GO:0022857">
    <property type="term" value="F:transmembrane transporter activity"/>
    <property type="evidence" value="ECO:0007669"/>
    <property type="project" value="InterPro"/>
</dbReference>
<gene>
    <name evidence="10" type="ORF">FEF26_04250</name>
</gene>
<dbReference type="InterPro" id="IPR000060">
    <property type="entry name" value="BCCT_transptr"/>
</dbReference>
<accession>A0A5R9BDA9</accession>
<proteinExistence type="inferred from homology"/>
<evidence type="ECO:0000256" key="5">
    <source>
        <dbReference type="ARBA" id="ARBA00022692"/>
    </source>
</evidence>
<sequence length="232" mass="25721">MTDQNEPPSRRTVGTEARRAGRRAGEAFETLDYRRPKYPHNIHPALVPGIGIDEQRRRYGIDKIVFFVAGALTVAFVLWGVINPAQVGTVADSAFTWVTYNISWLFIITAAVILIAMLSLALSRYGRIPLGTDGEKPEFSTFAWISMLFAAGLGIGVLFFGPSEPLTYFTSPPPMTNEAESTEAMHYSLGQTFYHWGFHAWAIYALVGGAVAYAAYRRGRVLGRLRNSMTSF</sequence>
<dbReference type="RefSeq" id="WP_138252303.1">
    <property type="nucleotide sequence ID" value="NZ_VAVZ01000008.1"/>
</dbReference>